<keyword evidence="7" id="KW-0539">Nucleus</keyword>
<evidence type="ECO:0000256" key="4">
    <source>
        <dbReference type="ARBA" id="ARBA00023015"/>
    </source>
</evidence>
<keyword evidence="4" id="KW-0805">Transcription regulation</keyword>
<comment type="subcellular location">
    <subcellularLocation>
        <location evidence="1">Nucleus</location>
    </subcellularLocation>
</comment>
<evidence type="ECO:0000313" key="10">
    <source>
        <dbReference type="Proteomes" id="UP001235939"/>
    </source>
</evidence>
<comment type="similarity">
    <text evidence="2">Belongs to the Mediator complex subunit 6 family.</text>
</comment>
<feature type="non-terminal residue" evidence="9">
    <location>
        <position position="240"/>
    </location>
</feature>
<evidence type="ECO:0000256" key="3">
    <source>
        <dbReference type="ARBA" id="ARBA00020634"/>
    </source>
</evidence>
<keyword evidence="10" id="KW-1185">Reference proteome</keyword>
<dbReference type="InterPro" id="IPR038566">
    <property type="entry name" value="Mediator_Med6_sf"/>
</dbReference>
<keyword evidence="6" id="KW-0804">Transcription</keyword>
<evidence type="ECO:0000313" key="9">
    <source>
        <dbReference type="EMBL" id="UYV82378.1"/>
    </source>
</evidence>
<evidence type="ECO:0000256" key="7">
    <source>
        <dbReference type="ARBA" id="ARBA00023242"/>
    </source>
</evidence>
<sequence length="240" mass="27787">SQCLDCESVDDQPMNVTESNPLHLSWHDSAWIPILNPNNVMDYFTERSNPFYDHTCNNETLKMQRQSLDHLTNMTGLEYVLLHVQEPILYIIRKQHRHSTTQVWFPVTPMADYYILAGVVYQAPDLNTVLNSRIGNFTHNLDMAFETALSFARYHPSKGYWWEFQDSSTDANKPAKPAKEEPSSLFQRRRVDILLDNLTSKFPFKLPSPPQLEKQTQGDTSMCYPSLLFHLPALGTFFLN</sequence>
<accession>A0ABY6LRB9</accession>
<evidence type="ECO:0000256" key="5">
    <source>
        <dbReference type="ARBA" id="ARBA00023159"/>
    </source>
</evidence>
<protein>
    <recommendedName>
        <fullName evidence="3">Mediator of RNA polymerase II transcription subunit 6</fullName>
    </recommendedName>
    <alternativeName>
        <fullName evidence="8">Mediator complex subunit 6</fullName>
    </alternativeName>
</protein>
<dbReference type="Gene3D" id="3.10.450.580">
    <property type="entry name" value="Mediator complex, subunit Med6"/>
    <property type="match status" value="1"/>
</dbReference>
<name>A0ABY6LRB9_9ARAC</name>
<dbReference type="Pfam" id="PF04934">
    <property type="entry name" value="Med6"/>
    <property type="match status" value="1"/>
</dbReference>
<evidence type="ECO:0000256" key="8">
    <source>
        <dbReference type="ARBA" id="ARBA00031259"/>
    </source>
</evidence>
<reference evidence="9 10" key="1">
    <citation type="submission" date="2022-01" db="EMBL/GenBank/DDBJ databases">
        <title>A chromosomal length assembly of Cordylochernes scorpioides.</title>
        <authorList>
            <person name="Zeh D."/>
            <person name="Zeh J."/>
        </authorList>
    </citation>
    <scope>NUCLEOTIDE SEQUENCE [LARGE SCALE GENOMIC DNA]</scope>
    <source>
        <strain evidence="9">IN4F17</strain>
        <tissue evidence="9">Whole Body</tissue>
    </source>
</reference>
<keyword evidence="5" id="KW-0010">Activator</keyword>
<dbReference type="InterPro" id="IPR016820">
    <property type="entry name" value="Mediator_Med6_met/pln"/>
</dbReference>
<proteinExistence type="inferred from homology"/>
<dbReference type="PANTHER" id="PTHR13104">
    <property type="entry name" value="MED-6-RELATED"/>
    <property type="match status" value="1"/>
</dbReference>
<gene>
    <name evidence="9" type="ORF">LAZ67_21001883</name>
</gene>
<dbReference type="Proteomes" id="UP001235939">
    <property type="component" value="Chromosome 21"/>
</dbReference>
<dbReference type="PIRSF" id="PIRSF023869">
    <property type="entry name" value="Mediator_MED6_meta/pln"/>
    <property type="match status" value="1"/>
</dbReference>
<dbReference type="InterPro" id="IPR007018">
    <property type="entry name" value="Mediator_Med6"/>
</dbReference>
<evidence type="ECO:0000256" key="2">
    <source>
        <dbReference type="ARBA" id="ARBA00007526"/>
    </source>
</evidence>
<evidence type="ECO:0000256" key="6">
    <source>
        <dbReference type="ARBA" id="ARBA00023163"/>
    </source>
</evidence>
<dbReference type="EMBL" id="CP092883">
    <property type="protein sequence ID" value="UYV82378.1"/>
    <property type="molecule type" value="Genomic_DNA"/>
</dbReference>
<organism evidence="9 10">
    <name type="scientific">Cordylochernes scorpioides</name>
    <dbReference type="NCBI Taxonomy" id="51811"/>
    <lineage>
        <taxon>Eukaryota</taxon>
        <taxon>Metazoa</taxon>
        <taxon>Ecdysozoa</taxon>
        <taxon>Arthropoda</taxon>
        <taxon>Chelicerata</taxon>
        <taxon>Arachnida</taxon>
        <taxon>Pseudoscorpiones</taxon>
        <taxon>Cheliferoidea</taxon>
        <taxon>Chernetidae</taxon>
        <taxon>Cordylochernes</taxon>
    </lineage>
</organism>
<evidence type="ECO:0000256" key="1">
    <source>
        <dbReference type="ARBA" id="ARBA00004123"/>
    </source>
</evidence>